<evidence type="ECO:0000256" key="2">
    <source>
        <dbReference type="ARBA" id="ARBA00022763"/>
    </source>
</evidence>
<evidence type="ECO:0000256" key="3">
    <source>
        <dbReference type="ARBA" id="ARBA00022801"/>
    </source>
</evidence>
<dbReference type="Proteomes" id="UP000031524">
    <property type="component" value="Chromosome"/>
</dbReference>
<evidence type="ECO:0000256" key="5">
    <source>
        <dbReference type="ARBA" id="ARBA00022840"/>
    </source>
</evidence>
<keyword evidence="2" id="KW-0227">DNA damage</keyword>
<keyword evidence="7" id="KW-0234">DNA repair</keyword>
<keyword evidence="3" id="KW-0378">Hydrolase</keyword>
<evidence type="ECO:0000259" key="8">
    <source>
        <dbReference type="PROSITE" id="PS51192"/>
    </source>
</evidence>
<name>A0A0B5D2S8_9CORY</name>
<keyword evidence="6" id="KW-0238">DNA-binding</keyword>
<evidence type="ECO:0000313" key="11">
    <source>
        <dbReference type="Proteomes" id="UP000031524"/>
    </source>
</evidence>
<organism evidence="10 11">
    <name type="scientific">Corynebacterium humireducens NBRC 106098 = DSM 45392</name>
    <dbReference type="NCBI Taxonomy" id="1223515"/>
    <lineage>
        <taxon>Bacteria</taxon>
        <taxon>Bacillati</taxon>
        <taxon>Actinomycetota</taxon>
        <taxon>Actinomycetes</taxon>
        <taxon>Mycobacteriales</taxon>
        <taxon>Corynebacteriaceae</taxon>
        <taxon>Corynebacterium</taxon>
    </lineage>
</organism>
<keyword evidence="4 10" id="KW-0347">Helicase</keyword>
<evidence type="ECO:0000259" key="9">
    <source>
        <dbReference type="PROSITE" id="PS51194"/>
    </source>
</evidence>
<dbReference type="SMART" id="SM00487">
    <property type="entry name" value="DEXDc"/>
    <property type="match status" value="1"/>
</dbReference>
<keyword evidence="5" id="KW-0067">ATP-binding</keyword>
<protein>
    <submittedName>
        <fullName evidence="10">ATP-dependent DNA helicase recG</fullName>
    </submittedName>
</protein>
<dbReference type="SUPFAM" id="SSF52540">
    <property type="entry name" value="P-loop containing nucleoside triphosphate hydrolases"/>
    <property type="match status" value="1"/>
</dbReference>
<dbReference type="RefSeq" id="WP_040085710.1">
    <property type="nucleotide sequence ID" value="NZ_BCSU01000002.1"/>
</dbReference>
<dbReference type="InterPro" id="IPR001650">
    <property type="entry name" value="Helicase_C-like"/>
</dbReference>
<evidence type="ECO:0000256" key="7">
    <source>
        <dbReference type="ARBA" id="ARBA00023204"/>
    </source>
</evidence>
<dbReference type="KEGG" id="chm:B842_05910"/>
<dbReference type="EMBL" id="CP005286">
    <property type="protein sequence ID" value="AJE33031.1"/>
    <property type="molecule type" value="Genomic_DNA"/>
</dbReference>
<dbReference type="Gene3D" id="2.40.50.140">
    <property type="entry name" value="Nucleic acid-binding proteins"/>
    <property type="match status" value="1"/>
</dbReference>
<keyword evidence="11" id="KW-1185">Reference proteome</keyword>
<dbReference type="GO" id="GO:0003678">
    <property type="term" value="F:DNA helicase activity"/>
    <property type="evidence" value="ECO:0007669"/>
    <property type="project" value="TreeGrafter"/>
</dbReference>
<dbReference type="HOGENOM" id="CLU_005122_7_1_11"/>
<dbReference type="GO" id="GO:0003677">
    <property type="term" value="F:DNA binding"/>
    <property type="evidence" value="ECO:0007669"/>
    <property type="project" value="UniProtKB-KW"/>
</dbReference>
<dbReference type="PROSITE" id="PS51194">
    <property type="entry name" value="HELICASE_CTER"/>
    <property type="match status" value="1"/>
</dbReference>
<dbReference type="GO" id="GO:0006281">
    <property type="term" value="P:DNA repair"/>
    <property type="evidence" value="ECO:0007669"/>
    <property type="project" value="UniProtKB-KW"/>
</dbReference>
<reference evidence="10 11" key="1">
    <citation type="submission" date="2013-04" db="EMBL/GenBank/DDBJ databases">
        <title>Complete genome sequence of Corynebacterium humireducens DSM 45392(T), isolated from a wastewater-fed microbial fuel cell.</title>
        <authorList>
            <person name="Ruckert C."/>
            <person name="Albersmeier A."/>
            <person name="Kalinowski J."/>
        </authorList>
    </citation>
    <scope>NUCLEOTIDE SEQUENCE [LARGE SCALE GENOMIC DNA]</scope>
    <source>
        <strain evidence="11">MFC-5</strain>
    </source>
</reference>
<dbReference type="Pfam" id="PF00271">
    <property type="entry name" value="Helicase_C"/>
    <property type="match status" value="1"/>
</dbReference>
<proteinExistence type="predicted"/>
<dbReference type="SUPFAM" id="SSF50249">
    <property type="entry name" value="Nucleic acid-binding proteins"/>
    <property type="match status" value="1"/>
</dbReference>
<accession>A0A0B5D2S8</accession>
<dbReference type="Pfam" id="PF00270">
    <property type="entry name" value="DEAD"/>
    <property type="match status" value="1"/>
</dbReference>
<dbReference type="PROSITE" id="PS51192">
    <property type="entry name" value="HELICASE_ATP_BIND_1"/>
    <property type="match status" value="1"/>
</dbReference>
<gene>
    <name evidence="10" type="ORF">B842_05910</name>
</gene>
<dbReference type="Gene3D" id="3.40.50.300">
    <property type="entry name" value="P-loop containing nucleotide triphosphate hydrolases"/>
    <property type="match status" value="2"/>
</dbReference>
<dbReference type="InterPro" id="IPR012340">
    <property type="entry name" value="NA-bd_OB-fold"/>
</dbReference>
<evidence type="ECO:0000256" key="1">
    <source>
        <dbReference type="ARBA" id="ARBA00022741"/>
    </source>
</evidence>
<dbReference type="PANTHER" id="PTHR47964">
    <property type="entry name" value="ATP-DEPENDENT DNA HELICASE HOMOLOG RECG, CHLOROPLASTIC"/>
    <property type="match status" value="1"/>
</dbReference>
<dbReference type="GO" id="GO:0016787">
    <property type="term" value="F:hydrolase activity"/>
    <property type="evidence" value="ECO:0007669"/>
    <property type="project" value="UniProtKB-KW"/>
</dbReference>
<dbReference type="CDD" id="cd17992">
    <property type="entry name" value="DEXHc_RecG"/>
    <property type="match status" value="1"/>
</dbReference>
<dbReference type="GO" id="GO:0005524">
    <property type="term" value="F:ATP binding"/>
    <property type="evidence" value="ECO:0007669"/>
    <property type="project" value="UniProtKB-KW"/>
</dbReference>
<dbReference type="CDD" id="cd04488">
    <property type="entry name" value="RecG_wedge_OBF"/>
    <property type="match status" value="1"/>
</dbReference>
<evidence type="ECO:0000256" key="4">
    <source>
        <dbReference type="ARBA" id="ARBA00022806"/>
    </source>
</evidence>
<dbReference type="SMART" id="SM00490">
    <property type="entry name" value="HELICc"/>
    <property type="match status" value="1"/>
</dbReference>
<dbReference type="PANTHER" id="PTHR47964:SF1">
    <property type="entry name" value="ATP-DEPENDENT DNA HELICASE HOMOLOG RECG, CHLOROPLASTIC"/>
    <property type="match status" value="1"/>
</dbReference>
<keyword evidence="1" id="KW-0547">Nucleotide-binding</keyword>
<feature type="domain" description="Helicase ATP-binding" evidence="8">
    <location>
        <begin position="290"/>
        <end position="456"/>
    </location>
</feature>
<dbReference type="OrthoDB" id="9804325at2"/>
<dbReference type="InterPro" id="IPR014001">
    <property type="entry name" value="Helicase_ATP-bd"/>
</dbReference>
<evidence type="ECO:0000313" key="10">
    <source>
        <dbReference type="EMBL" id="AJE33031.1"/>
    </source>
</evidence>
<dbReference type="InterPro" id="IPR011545">
    <property type="entry name" value="DEAD/DEAH_box_helicase_dom"/>
</dbReference>
<dbReference type="AlphaFoldDB" id="A0A0B5D2S8"/>
<feature type="domain" description="Helicase C-terminal" evidence="9">
    <location>
        <begin position="478"/>
        <end position="634"/>
    </location>
</feature>
<sequence length="701" mass="76545">MLGWSDDRPLAEVLPKKEATALQKAFGYTTCMELLQHTPRAWSRHGSDVLADDAAEGDIITCVGSVLDVSVLQRDRTHITRVTISDGHNRFTASFFNSRWIPRVLTPGMRAMFSGKLNFYRGTPQLQHPDFLVLPGPGEKMAGSGSMKTIALYGDPDELFDDLDHIPIYPARAAMASWRIMAAVRHILATLDPVPEPLGEVPEGLVSLDEAIRGVHFPGPEGPGPHLERLKYNEALTLGLVMALRRLDTLRRDAPPMPPRDDAHRAGLLGALPYELTAGQRDVIDEITRDLEAGEPMSRLLQGEVGSGKTVVSLIAMLQAVDAGHQCALLAPTEVLVAQHARTLTTLLADAGLPVSVVPLTGSMSVPVKRQALLDIVSGQADIVVGTHAIIQDTVEFFDLGLVVVDEQHRFGVEQRARLRSKGRDGMTPHLLVMTATPIPRTIAMTVFGDLAVSTLRELPGGRQPIETFVVPEHRSSWVRRAILRIGEEVVAGRQAYVVCPRIEGPGGVLDVFDILGRGPFRDFHVGYLHGRMPAEEKDLMMRRFASGEVQILVATTVIEVGVDVPNATVMLIRESEMFGVSQLHQLRGRVGRGGHGSLCILHTLAAPDSEAYQRIHAVAETTDGFALAELDLIHRQEGDVLGTSQSGSARTVRLLNLLEDYAIIDRATGDAAALVERHPLLAQRLVLEIDRVDREFLEKS</sequence>
<evidence type="ECO:0000256" key="6">
    <source>
        <dbReference type="ARBA" id="ARBA00023125"/>
    </source>
</evidence>
<dbReference type="STRING" id="1223515.B842_05910"/>
<dbReference type="InterPro" id="IPR027417">
    <property type="entry name" value="P-loop_NTPase"/>
</dbReference>
<dbReference type="InterPro" id="IPR047112">
    <property type="entry name" value="RecG/Mfd"/>
</dbReference>